<protein>
    <recommendedName>
        <fullName evidence="17">High-affinity choline transporter 1</fullName>
    </recommendedName>
</protein>
<feature type="transmembrane region" description="Helical" evidence="14">
    <location>
        <begin position="121"/>
        <end position="151"/>
    </location>
</feature>
<feature type="transmembrane region" description="Helical" evidence="14">
    <location>
        <begin position="465"/>
        <end position="487"/>
    </location>
</feature>
<dbReference type="Gene3D" id="1.20.1730.10">
    <property type="entry name" value="Sodium/glucose cotransporter"/>
    <property type="match status" value="1"/>
</dbReference>
<keyword evidence="16" id="KW-1185">Reference proteome</keyword>
<feature type="transmembrane region" description="Helical" evidence="14">
    <location>
        <begin position="186"/>
        <end position="205"/>
    </location>
</feature>
<feature type="transmembrane region" description="Helical" evidence="14">
    <location>
        <begin position="47"/>
        <end position="68"/>
    </location>
</feature>
<feature type="transmembrane region" description="Helical" evidence="14">
    <location>
        <begin position="366"/>
        <end position="393"/>
    </location>
</feature>
<evidence type="ECO:0000256" key="6">
    <source>
        <dbReference type="ARBA" id="ARBA00022979"/>
    </source>
</evidence>
<feature type="transmembrane region" description="Helical" evidence="14">
    <location>
        <begin position="256"/>
        <end position="285"/>
    </location>
</feature>
<feature type="transmembrane region" description="Helical" evidence="14">
    <location>
        <begin position="225"/>
        <end position="244"/>
    </location>
</feature>
<evidence type="ECO:0000256" key="5">
    <source>
        <dbReference type="ARBA" id="ARBA00022847"/>
    </source>
</evidence>
<dbReference type="InterPro" id="IPR038377">
    <property type="entry name" value="Na/Glc_symporter_sf"/>
</dbReference>
<dbReference type="PANTHER" id="PTHR45897:SF4">
    <property type="entry name" value="HIGH-AFFINITY CHOLINE TRANSPORTER 1"/>
    <property type="match status" value="1"/>
</dbReference>
<keyword evidence="8" id="KW-0915">Sodium</keyword>
<evidence type="ECO:0000256" key="12">
    <source>
        <dbReference type="ARBA" id="ARBA00023201"/>
    </source>
</evidence>
<feature type="transmembrane region" description="Helical" evidence="14">
    <location>
        <begin position="399"/>
        <end position="416"/>
    </location>
</feature>
<comment type="caution">
    <text evidence="15">The sequence shown here is derived from an EMBL/GenBank/DDBJ whole genome shotgun (WGS) entry which is preliminary data.</text>
</comment>
<comment type="subcellular location">
    <subcellularLocation>
        <location evidence="1">Membrane</location>
        <topology evidence="1">Multi-pass membrane protein</topology>
    </subcellularLocation>
</comment>
<evidence type="ECO:0000256" key="10">
    <source>
        <dbReference type="ARBA" id="ARBA00023136"/>
    </source>
</evidence>
<dbReference type="GO" id="GO:0008292">
    <property type="term" value="P:acetylcholine biosynthetic process"/>
    <property type="evidence" value="ECO:0007669"/>
    <property type="project" value="TreeGrafter"/>
</dbReference>
<dbReference type="EMBL" id="CAXITT010000284">
    <property type="protein sequence ID" value="CAL1538083.1"/>
    <property type="molecule type" value="Genomic_DNA"/>
</dbReference>
<dbReference type="GO" id="GO:0005307">
    <property type="term" value="F:choline:sodium symporter activity"/>
    <property type="evidence" value="ECO:0007669"/>
    <property type="project" value="TreeGrafter"/>
</dbReference>
<evidence type="ECO:0000256" key="7">
    <source>
        <dbReference type="ARBA" id="ARBA00022989"/>
    </source>
</evidence>
<keyword evidence="3" id="KW-0813">Transport</keyword>
<proteinExistence type="inferred from homology"/>
<evidence type="ECO:0000256" key="4">
    <source>
        <dbReference type="ARBA" id="ARBA00022692"/>
    </source>
</evidence>
<evidence type="ECO:0000313" key="16">
    <source>
        <dbReference type="Proteomes" id="UP001497497"/>
    </source>
</evidence>
<gene>
    <name evidence="15" type="ORF">GSLYS_00011904001</name>
</gene>
<dbReference type="AlphaFoldDB" id="A0AAV2HYF9"/>
<dbReference type="Pfam" id="PF00474">
    <property type="entry name" value="SSF"/>
    <property type="match status" value="1"/>
</dbReference>
<keyword evidence="10 14" id="KW-0472">Membrane</keyword>
<evidence type="ECO:0000256" key="13">
    <source>
        <dbReference type="RuleBase" id="RU362091"/>
    </source>
</evidence>
<organism evidence="15 16">
    <name type="scientific">Lymnaea stagnalis</name>
    <name type="common">Great pond snail</name>
    <name type="synonym">Helix stagnalis</name>
    <dbReference type="NCBI Taxonomy" id="6523"/>
    <lineage>
        <taxon>Eukaryota</taxon>
        <taxon>Metazoa</taxon>
        <taxon>Spiralia</taxon>
        <taxon>Lophotrochozoa</taxon>
        <taxon>Mollusca</taxon>
        <taxon>Gastropoda</taxon>
        <taxon>Heterobranchia</taxon>
        <taxon>Euthyneura</taxon>
        <taxon>Panpulmonata</taxon>
        <taxon>Hygrophila</taxon>
        <taxon>Lymnaeoidea</taxon>
        <taxon>Lymnaeidae</taxon>
        <taxon>Lymnaea</taxon>
    </lineage>
</organism>
<keyword evidence="11" id="KW-0325">Glycoprotein</keyword>
<keyword evidence="5" id="KW-0769">Symport</keyword>
<keyword evidence="12" id="KW-0739">Sodium transport</keyword>
<dbReference type="InterPro" id="IPR001734">
    <property type="entry name" value="Na/solute_symporter"/>
</dbReference>
<name>A0AAV2HYF9_LYMST</name>
<dbReference type="InterPro" id="IPR052244">
    <property type="entry name" value="Choline_transporter"/>
</dbReference>
<feature type="transmembrane region" description="Helical" evidence="14">
    <location>
        <begin position="157"/>
        <end position="179"/>
    </location>
</feature>
<evidence type="ECO:0000256" key="8">
    <source>
        <dbReference type="ARBA" id="ARBA00023053"/>
    </source>
</evidence>
<keyword evidence="4 14" id="KW-0812">Transmembrane</keyword>
<dbReference type="GO" id="GO:0005886">
    <property type="term" value="C:plasma membrane"/>
    <property type="evidence" value="ECO:0007669"/>
    <property type="project" value="TreeGrafter"/>
</dbReference>
<accession>A0AAV2HYF9</accession>
<keyword evidence="6" id="KW-0530">Neurotransmitter biosynthesis</keyword>
<evidence type="ECO:0000256" key="14">
    <source>
        <dbReference type="SAM" id="Phobius"/>
    </source>
</evidence>
<reference evidence="15 16" key="1">
    <citation type="submission" date="2024-04" db="EMBL/GenBank/DDBJ databases">
        <authorList>
            <consortium name="Genoscope - CEA"/>
            <person name="William W."/>
        </authorList>
    </citation>
    <scope>NUCLEOTIDE SEQUENCE [LARGE SCALE GENOMIC DNA]</scope>
</reference>
<feature type="transmembrane region" description="Helical" evidence="14">
    <location>
        <begin position="6"/>
        <end position="26"/>
    </location>
</feature>
<evidence type="ECO:0000313" key="15">
    <source>
        <dbReference type="EMBL" id="CAL1538083.1"/>
    </source>
</evidence>
<evidence type="ECO:0000256" key="11">
    <source>
        <dbReference type="ARBA" id="ARBA00023180"/>
    </source>
</evidence>
<keyword evidence="7 14" id="KW-1133">Transmembrane helix</keyword>
<dbReference type="Proteomes" id="UP001497497">
    <property type="component" value="Unassembled WGS sequence"/>
</dbReference>
<evidence type="ECO:0008006" key="17">
    <source>
        <dbReference type="Google" id="ProtNLM"/>
    </source>
</evidence>
<evidence type="ECO:0000256" key="2">
    <source>
        <dbReference type="ARBA" id="ARBA00006434"/>
    </source>
</evidence>
<comment type="similarity">
    <text evidence="2 13">Belongs to the sodium:solute symporter (SSF) (TC 2.A.21) family.</text>
</comment>
<dbReference type="PANTHER" id="PTHR45897">
    <property type="entry name" value="HIGH-AFFINITY CHOLINE TRANSPORTER 1"/>
    <property type="match status" value="1"/>
</dbReference>
<feature type="transmembrane region" description="Helical" evidence="14">
    <location>
        <begin position="423"/>
        <end position="445"/>
    </location>
</feature>
<keyword evidence="9" id="KW-0406">Ion transport</keyword>
<evidence type="ECO:0000256" key="9">
    <source>
        <dbReference type="ARBA" id="ARBA00023065"/>
    </source>
</evidence>
<feature type="transmembrane region" description="Helical" evidence="14">
    <location>
        <begin position="80"/>
        <end position="100"/>
    </location>
</feature>
<evidence type="ECO:0000256" key="1">
    <source>
        <dbReference type="ARBA" id="ARBA00004141"/>
    </source>
</evidence>
<evidence type="ECO:0000256" key="3">
    <source>
        <dbReference type="ARBA" id="ARBA00022448"/>
    </source>
</evidence>
<sequence length="542" mass="59287">MAVNVPCLIAVIVLYVVILVIGIVAARKTNKTQDSEEVMVANRHLGLVVACFTMTATFVCGGLLNGTAEYAAWHGLLQTQAPLCYTVGVFISGIVIAPKMRRERYVTMFDPFQFKYGRKMGSLLIIPHMLGDLFWSAAVLAALGATISIIVDINATVSIIVSALIAVIYTFLGGLYAVAYTDVIQMVMIAIGMIIAFPFALTHPHVHLENISDTWLGDVPAGTEWAYFDIACLLVFGGSTWQAVYQRVLACKTPKIAMVSTMVASVVAFLMAIPAYMLGIAGAAADWNSTSYEGPIPIPEDQKSNILPLTLTYLVPLPVSIIGLGAISAAVMSSADSCFLSSATILTKNIYKDIFREKASDRELLWVLRICVVICGTLGTVVAVFSTTIYGLFVLCSDLMYVVLFPQLISVLWIPWSNTYGSSVGFFVSFTLRILSGDSLLKIPAAIKWPMYDYVTDTQLFPFRTFAMLVGVSCVIMISGLTHFLFVRGHLSVKYDIFNCHRQRTHHKHTSSASGVHADEDSYSMIDTIKSDELFNQAKMKL</sequence>
<dbReference type="CDD" id="cd11474">
    <property type="entry name" value="SLC5sbd_CHT"/>
    <property type="match status" value="1"/>
</dbReference>
<dbReference type="PROSITE" id="PS50283">
    <property type="entry name" value="NA_SOLUT_SYMP_3"/>
    <property type="match status" value="1"/>
</dbReference>